<name>Q0F0W8_9PROT</name>
<evidence type="ECO:0000313" key="7">
    <source>
        <dbReference type="EMBL" id="EAU55423.1"/>
    </source>
</evidence>
<keyword evidence="3" id="KW-0378">Hydrolase</keyword>
<dbReference type="RefSeq" id="WP_009849886.1">
    <property type="nucleotide sequence ID" value="NZ_DS022294.1"/>
</dbReference>
<dbReference type="Pfam" id="PF01451">
    <property type="entry name" value="LMWPc"/>
    <property type="match status" value="1"/>
</dbReference>
<dbReference type="EMBL" id="AATS01000003">
    <property type="protein sequence ID" value="EAU55423.1"/>
    <property type="molecule type" value="Genomic_DNA"/>
</dbReference>
<evidence type="ECO:0000256" key="4">
    <source>
        <dbReference type="ARBA" id="ARBA00022912"/>
    </source>
</evidence>
<dbReference type="Gene3D" id="3.40.50.2300">
    <property type="match status" value="1"/>
</dbReference>
<dbReference type="Proteomes" id="UP000005297">
    <property type="component" value="Unassembled WGS sequence"/>
</dbReference>
<dbReference type="InterPro" id="IPR023485">
    <property type="entry name" value="Ptyr_pPase"/>
</dbReference>
<keyword evidence="4" id="KW-0904">Protein phosphatase</keyword>
<gene>
    <name evidence="7" type="ORF">SPV1_11841</name>
</gene>
<sequence length="157" mass="17493">MPANQIRVLFVCLGNICRSPLAEVVVRAVAHERGLQHYHFASAGTGDWHVGGSADPRSSATALEHGLDLSSHRAQQITGAGIGGWDWFVAMDRENRRDLLRMGVTEDRLLLMRQFEEDNPEPDVPDPYYGGPDGFEHAYRMLTANAEKLLDYLESNT</sequence>
<feature type="active site" description="Nucleophile" evidence="5">
    <location>
        <position position="12"/>
    </location>
</feature>
<evidence type="ECO:0000256" key="1">
    <source>
        <dbReference type="ARBA" id="ARBA00011063"/>
    </source>
</evidence>
<dbReference type="EC" id="3.1.3.48" evidence="2"/>
<dbReference type="SUPFAM" id="SSF52788">
    <property type="entry name" value="Phosphotyrosine protein phosphatases I"/>
    <property type="match status" value="1"/>
</dbReference>
<dbReference type="CDD" id="cd16343">
    <property type="entry name" value="LMWPTP"/>
    <property type="match status" value="1"/>
</dbReference>
<protein>
    <recommendedName>
        <fullName evidence="2">protein-tyrosine-phosphatase</fullName>
        <ecNumber evidence="2">3.1.3.48</ecNumber>
    </recommendedName>
</protein>
<dbReference type="STRING" id="314344.AL013_06745"/>
<dbReference type="GO" id="GO:0004725">
    <property type="term" value="F:protein tyrosine phosphatase activity"/>
    <property type="evidence" value="ECO:0007669"/>
    <property type="project" value="UniProtKB-EC"/>
</dbReference>
<comment type="caution">
    <text evidence="7">The sequence shown here is derived from an EMBL/GenBank/DDBJ whole genome shotgun (WGS) entry which is preliminary data.</text>
</comment>
<dbReference type="PRINTS" id="PR00719">
    <property type="entry name" value="LMWPTPASE"/>
</dbReference>
<dbReference type="AlphaFoldDB" id="Q0F0W8"/>
<evidence type="ECO:0000256" key="2">
    <source>
        <dbReference type="ARBA" id="ARBA00013064"/>
    </source>
</evidence>
<keyword evidence="8" id="KW-1185">Reference proteome</keyword>
<dbReference type="InterPro" id="IPR036196">
    <property type="entry name" value="Ptyr_pPase_sf"/>
</dbReference>
<evidence type="ECO:0000259" key="6">
    <source>
        <dbReference type="SMART" id="SM00226"/>
    </source>
</evidence>
<dbReference type="OrthoDB" id="5296843at2"/>
<reference evidence="7 8" key="1">
    <citation type="submission" date="2006-09" db="EMBL/GenBank/DDBJ databases">
        <authorList>
            <person name="Emerson D."/>
            <person name="Ferriera S."/>
            <person name="Johnson J."/>
            <person name="Kravitz S."/>
            <person name="Halpern A."/>
            <person name="Remington K."/>
            <person name="Beeson K."/>
            <person name="Tran B."/>
            <person name="Rogers Y.-H."/>
            <person name="Friedman R."/>
            <person name="Venter J.C."/>
        </authorList>
    </citation>
    <scope>NUCLEOTIDE SEQUENCE [LARGE SCALE GENOMIC DNA]</scope>
    <source>
        <strain evidence="7 8">PV-1</strain>
    </source>
</reference>
<dbReference type="PANTHER" id="PTHR11717">
    <property type="entry name" value="LOW MOLECULAR WEIGHT PROTEIN TYROSINE PHOSPHATASE"/>
    <property type="match status" value="1"/>
</dbReference>
<evidence type="ECO:0000256" key="3">
    <source>
        <dbReference type="ARBA" id="ARBA00022801"/>
    </source>
</evidence>
<proteinExistence type="inferred from homology"/>
<accession>Q0F0W8</accession>
<feature type="active site" description="Proton donor" evidence="5">
    <location>
        <position position="126"/>
    </location>
</feature>
<comment type="similarity">
    <text evidence="1">Belongs to the low molecular weight phosphotyrosine protein phosphatase family.</text>
</comment>
<organism evidence="7 8">
    <name type="scientific">Mariprofundus ferrooxydans PV-1</name>
    <dbReference type="NCBI Taxonomy" id="314345"/>
    <lineage>
        <taxon>Bacteria</taxon>
        <taxon>Pseudomonadati</taxon>
        <taxon>Pseudomonadota</taxon>
        <taxon>Candidatius Mariprofundia</taxon>
        <taxon>Mariprofundales</taxon>
        <taxon>Mariprofundaceae</taxon>
        <taxon>Mariprofundus</taxon>
    </lineage>
</organism>
<dbReference type="InterPro" id="IPR017867">
    <property type="entry name" value="Tyr_phospatase_low_mol_wt"/>
</dbReference>
<evidence type="ECO:0000256" key="5">
    <source>
        <dbReference type="PIRSR" id="PIRSR617867-1"/>
    </source>
</evidence>
<dbReference type="eggNOG" id="COG0394">
    <property type="taxonomic scope" value="Bacteria"/>
</dbReference>
<dbReference type="SMART" id="SM00226">
    <property type="entry name" value="LMWPc"/>
    <property type="match status" value="1"/>
</dbReference>
<dbReference type="PANTHER" id="PTHR11717:SF7">
    <property type="entry name" value="LOW MOLECULAR WEIGHT PHOSPHOTYROSINE PROTEIN PHOSPHATASE"/>
    <property type="match status" value="1"/>
</dbReference>
<evidence type="ECO:0000313" key="8">
    <source>
        <dbReference type="Proteomes" id="UP000005297"/>
    </source>
</evidence>
<dbReference type="InParanoid" id="Q0F0W8"/>
<feature type="active site" evidence="5">
    <location>
        <position position="18"/>
    </location>
</feature>
<dbReference type="HOGENOM" id="CLU_071415_2_1_0"/>
<dbReference type="InterPro" id="IPR050438">
    <property type="entry name" value="LMW_PTPase"/>
</dbReference>
<feature type="domain" description="Phosphotyrosine protein phosphatase I" evidence="6">
    <location>
        <begin position="6"/>
        <end position="152"/>
    </location>
</feature>